<protein>
    <recommendedName>
        <fullName evidence="3">C3H1-type domain-containing protein</fullName>
    </recommendedName>
</protein>
<comment type="caution">
    <text evidence="4">The sequence shown here is derived from an EMBL/GenBank/DDBJ whole genome shotgun (WGS) entry which is preliminary data.</text>
</comment>
<evidence type="ECO:0000256" key="2">
    <source>
        <dbReference type="SAM" id="MobiDB-lite"/>
    </source>
</evidence>
<dbReference type="GO" id="GO:0008270">
    <property type="term" value="F:zinc ion binding"/>
    <property type="evidence" value="ECO:0007669"/>
    <property type="project" value="UniProtKB-KW"/>
</dbReference>
<keyword evidence="1" id="KW-0863">Zinc-finger</keyword>
<evidence type="ECO:0000313" key="5">
    <source>
        <dbReference type="Proteomes" id="UP001465755"/>
    </source>
</evidence>
<evidence type="ECO:0000256" key="1">
    <source>
        <dbReference type="PROSITE-ProRule" id="PRU00723"/>
    </source>
</evidence>
<feature type="compositionally biased region" description="Polar residues" evidence="2">
    <location>
        <begin position="39"/>
        <end position="51"/>
    </location>
</feature>
<dbReference type="SMART" id="SM00356">
    <property type="entry name" value="ZnF_C3H1"/>
    <property type="match status" value="1"/>
</dbReference>
<reference evidence="4 5" key="1">
    <citation type="journal article" date="2024" name="Nat. Commun.">
        <title>Phylogenomics reveals the evolutionary origins of lichenization in chlorophyte algae.</title>
        <authorList>
            <person name="Puginier C."/>
            <person name="Libourel C."/>
            <person name="Otte J."/>
            <person name="Skaloud P."/>
            <person name="Haon M."/>
            <person name="Grisel S."/>
            <person name="Petersen M."/>
            <person name="Berrin J.G."/>
            <person name="Delaux P.M."/>
            <person name="Dal Grande F."/>
            <person name="Keller J."/>
        </authorList>
    </citation>
    <scope>NUCLEOTIDE SEQUENCE [LARGE SCALE GENOMIC DNA]</scope>
    <source>
        <strain evidence="4 5">SAG 2036</strain>
    </source>
</reference>
<sequence>MVDLAQPEVGPASLRTKGVEADRAAPLSEAASDHDLSNFDAQDSQNSRTRNSPICYDFVKKQCTRGAECRYSHDLESIVNSTRGRHIPAVRHNPLASSSYSWAYAPPSIYQQQNMAMAAMTHPWGPQHSMLLASLPGVPGAIEAMAVPYGSFSAAAGAYAAYAAPADMEALKAMATAAADPRNGHVVQAQILQQMQSMLSLMQQQQQRQPAHHPALPHRHRAVHPAVAAMTSNSAYADSPSAAQAPAFPAANAARPFTNSSAWHSPALAGVARQIVAEATPQQTSSSLNVNAAVFMAESPSDGIGAYWNAHGDHHEELVADGGVLRHSKESMLALHNQMPGRRLSNEHAHTAVDSTASCRTSMPELELDLHARGELPAMRTASPEAFRRTLDASRRKLSPAASLHEWCQAAAAPPQHGCVIHAPPGHQQQR</sequence>
<feature type="domain" description="C3H1-type" evidence="3">
    <location>
        <begin position="49"/>
        <end position="76"/>
    </location>
</feature>
<dbReference type="EMBL" id="JALJOQ010000249">
    <property type="protein sequence ID" value="KAK9787369.1"/>
    <property type="molecule type" value="Genomic_DNA"/>
</dbReference>
<keyword evidence="1" id="KW-0862">Zinc</keyword>
<keyword evidence="5" id="KW-1185">Reference proteome</keyword>
<name>A0AAW1NIG5_9CHLO</name>
<accession>A0AAW1NIG5</accession>
<organism evidence="4 5">
    <name type="scientific">Symbiochloris irregularis</name>
    <dbReference type="NCBI Taxonomy" id="706552"/>
    <lineage>
        <taxon>Eukaryota</taxon>
        <taxon>Viridiplantae</taxon>
        <taxon>Chlorophyta</taxon>
        <taxon>core chlorophytes</taxon>
        <taxon>Trebouxiophyceae</taxon>
        <taxon>Trebouxiales</taxon>
        <taxon>Trebouxiaceae</taxon>
        <taxon>Symbiochloris</taxon>
    </lineage>
</organism>
<evidence type="ECO:0000313" key="4">
    <source>
        <dbReference type="EMBL" id="KAK9787369.1"/>
    </source>
</evidence>
<feature type="region of interest" description="Disordered" evidence="2">
    <location>
        <begin position="1"/>
        <end position="51"/>
    </location>
</feature>
<gene>
    <name evidence="4" type="ORF">WJX73_004032</name>
</gene>
<dbReference type="AlphaFoldDB" id="A0AAW1NIG5"/>
<evidence type="ECO:0000259" key="3">
    <source>
        <dbReference type="PROSITE" id="PS50103"/>
    </source>
</evidence>
<feature type="zinc finger region" description="C3H1-type" evidence="1">
    <location>
        <begin position="49"/>
        <end position="76"/>
    </location>
</feature>
<keyword evidence="1" id="KW-0479">Metal-binding</keyword>
<dbReference type="InterPro" id="IPR000571">
    <property type="entry name" value="Znf_CCCH"/>
</dbReference>
<proteinExistence type="predicted"/>
<dbReference type="PROSITE" id="PS50103">
    <property type="entry name" value="ZF_C3H1"/>
    <property type="match status" value="1"/>
</dbReference>
<dbReference type="Gene3D" id="3.30.1370.210">
    <property type="match status" value="1"/>
</dbReference>
<dbReference type="Proteomes" id="UP001465755">
    <property type="component" value="Unassembled WGS sequence"/>
</dbReference>